<accession>A0A6C0C178</accession>
<organism evidence="1">
    <name type="scientific">viral metagenome</name>
    <dbReference type="NCBI Taxonomy" id="1070528"/>
    <lineage>
        <taxon>unclassified sequences</taxon>
        <taxon>metagenomes</taxon>
        <taxon>organismal metagenomes</taxon>
    </lineage>
</organism>
<dbReference type="EMBL" id="MN739300">
    <property type="protein sequence ID" value="QHS97534.1"/>
    <property type="molecule type" value="Genomic_DNA"/>
</dbReference>
<reference evidence="1" key="1">
    <citation type="journal article" date="2020" name="Nature">
        <title>Giant virus diversity and host interactions through global metagenomics.</title>
        <authorList>
            <person name="Schulz F."/>
            <person name="Roux S."/>
            <person name="Paez-Espino D."/>
            <person name="Jungbluth S."/>
            <person name="Walsh D.A."/>
            <person name="Denef V.J."/>
            <person name="McMahon K.D."/>
            <person name="Konstantinidis K.T."/>
            <person name="Eloe-Fadrosh E.A."/>
            <person name="Kyrpides N.C."/>
            <person name="Woyke T."/>
        </authorList>
    </citation>
    <scope>NUCLEOTIDE SEQUENCE</scope>
    <source>
        <strain evidence="1">GVMAG-M-3300020182-33</strain>
    </source>
</reference>
<sequence>MFSSDWFSMMGGNLCFDNCTPEGRLFLIAGSHMAALLSCSRVRRQWLCREGMQGQIFDLCSCECAFDLRCECDLDIEVCRFCASNITYFPEENPSMFGEEVPGEFDDSGDVNFVSRNVEELKCHAHARE</sequence>
<name>A0A6C0C178_9ZZZZ</name>
<evidence type="ECO:0000313" key="1">
    <source>
        <dbReference type="EMBL" id="QHS97534.1"/>
    </source>
</evidence>
<proteinExistence type="predicted"/>
<dbReference type="AlphaFoldDB" id="A0A6C0C178"/>
<protein>
    <submittedName>
        <fullName evidence="1">Uncharacterized protein</fullName>
    </submittedName>
</protein>